<dbReference type="InterPro" id="IPR011990">
    <property type="entry name" value="TPR-like_helical_dom_sf"/>
</dbReference>
<dbReference type="Pfam" id="PF13432">
    <property type="entry name" value="TPR_16"/>
    <property type="match status" value="2"/>
</dbReference>
<keyword evidence="1" id="KW-0802">TPR repeat</keyword>
<dbReference type="AlphaFoldDB" id="A0A498CCU0"/>
<dbReference type="EMBL" id="RCDA01000001">
    <property type="protein sequence ID" value="RLK50218.1"/>
    <property type="molecule type" value="Genomic_DNA"/>
</dbReference>
<dbReference type="InterPro" id="IPR019734">
    <property type="entry name" value="TPR_rpt"/>
</dbReference>
<dbReference type="NCBIfam" id="TIGR02521">
    <property type="entry name" value="type_IV_pilW"/>
    <property type="match status" value="1"/>
</dbReference>
<name>A0A498CCU0_9GAMM</name>
<evidence type="ECO:0000313" key="3">
    <source>
        <dbReference type="EMBL" id="RLK50218.1"/>
    </source>
</evidence>
<feature type="repeat" description="TPR" evidence="1">
    <location>
        <begin position="35"/>
        <end position="68"/>
    </location>
</feature>
<keyword evidence="4" id="KW-1185">Reference proteome</keyword>
<protein>
    <submittedName>
        <fullName evidence="3">Type IV pilus assembly protein PilF</fullName>
    </submittedName>
</protein>
<reference evidence="3 4" key="1">
    <citation type="submission" date="2018-10" db="EMBL/GenBank/DDBJ databases">
        <title>Genomic Encyclopedia of Type Strains, Phase IV (KMG-IV): sequencing the most valuable type-strain genomes for metagenomic binning, comparative biology and taxonomic classification.</title>
        <authorList>
            <person name="Goeker M."/>
        </authorList>
    </citation>
    <scope>NUCLEOTIDE SEQUENCE [LARGE SCALE GENOMIC DNA]</scope>
    <source>
        <strain evidence="3 4">DSM 12769</strain>
    </source>
</reference>
<comment type="caution">
    <text evidence="3">The sequence shown here is derived from an EMBL/GenBank/DDBJ whole genome shotgun (WGS) entry which is preliminary data.</text>
</comment>
<dbReference type="SUPFAM" id="SSF48452">
    <property type="entry name" value="TPR-like"/>
    <property type="match status" value="1"/>
</dbReference>
<evidence type="ECO:0000313" key="4">
    <source>
        <dbReference type="Proteomes" id="UP000275461"/>
    </source>
</evidence>
<dbReference type="Gene3D" id="1.25.40.10">
    <property type="entry name" value="Tetratricopeptide repeat domain"/>
    <property type="match status" value="1"/>
</dbReference>
<feature type="chain" id="PRO_5019834204" evidence="2">
    <location>
        <begin position="22"/>
        <end position="250"/>
    </location>
</feature>
<accession>A0A498CCU0</accession>
<dbReference type="PROSITE" id="PS50005">
    <property type="entry name" value="TPR"/>
    <property type="match status" value="1"/>
</dbReference>
<evidence type="ECO:0000256" key="1">
    <source>
        <dbReference type="PROSITE-ProRule" id="PRU00339"/>
    </source>
</evidence>
<dbReference type="PROSITE" id="PS51257">
    <property type="entry name" value="PROKAR_LIPOPROTEIN"/>
    <property type="match status" value="1"/>
</dbReference>
<dbReference type="InterPro" id="IPR013360">
    <property type="entry name" value="Pilus_4_PilW"/>
</dbReference>
<evidence type="ECO:0000256" key="2">
    <source>
        <dbReference type="SAM" id="SignalP"/>
    </source>
</evidence>
<feature type="signal peptide" evidence="2">
    <location>
        <begin position="1"/>
        <end position="21"/>
    </location>
</feature>
<dbReference type="OrthoDB" id="9814042at2"/>
<organism evidence="3 4">
    <name type="scientific">Alkalispirillum mobile</name>
    <dbReference type="NCBI Taxonomy" id="85925"/>
    <lineage>
        <taxon>Bacteria</taxon>
        <taxon>Pseudomonadati</taxon>
        <taxon>Pseudomonadota</taxon>
        <taxon>Gammaproteobacteria</taxon>
        <taxon>Chromatiales</taxon>
        <taxon>Ectothiorhodospiraceae</taxon>
        <taxon>Alkalispirillum</taxon>
    </lineage>
</organism>
<dbReference type="Pfam" id="PF13176">
    <property type="entry name" value="TPR_7"/>
    <property type="match status" value="1"/>
</dbReference>
<gene>
    <name evidence="3" type="ORF">DFR31_0108</name>
</gene>
<dbReference type="RefSeq" id="WP_121440723.1">
    <property type="nucleotide sequence ID" value="NZ_RCDA01000001.1"/>
</dbReference>
<sequence length="250" mass="28492">MTRVWQLLFVALLGATLTACGTTGQSSREGSERAVEINTELGLGYLQEGEYEEADRRLKRALDMDRRYAPAQAAMALLQERLGEEDAAERHYRRAVRLDGESSSTRNNFGRFLCEQGELERALDQFDAAVENPLYRTPEIPLTNAGVCLMRDGQNERAEDYFLEALRENSRFAPALLRVAQLRYEAEDYEGAQDYFTRYRAEAQQTPASLWLGVRLARELGDADAEASFGLSLRNRFPDSREARLYRESR</sequence>
<dbReference type="PANTHER" id="PTHR44216">
    <property type="entry name" value="PROTEIN O-MANNOSYL-TRANSFERASE TMTC2"/>
    <property type="match status" value="1"/>
</dbReference>
<proteinExistence type="predicted"/>
<dbReference type="Proteomes" id="UP000275461">
    <property type="component" value="Unassembled WGS sequence"/>
</dbReference>
<dbReference type="InterPro" id="IPR052384">
    <property type="entry name" value="TMTC_O-mannosyltransferase"/>
</dbReference>
<dbReference type="PANTHER" id="PTHR44216:SF3">
    <property type="entry name" value="PROTEIN O-MANNOSYL-TRANSFERASE TMTC2"/>
    <property type="match status" value="1"/>
</dbReference>
<keyword evidence="2" id="KW-0732">Signal</keyword>
<dbReference type="SMART" id="SM00028">
    <property type="entry name" value="TPR"/>
    <property type="match status" value="5"/>
</dbReference>